<dbReference type="EnsemblProtists" id="EOD36795">
    <property type="protein sequence ID" value="EOD36795"/>
    <property type="gene ID" value="EMIHUDRAFT_201024"/>
</dbReference>
<keyword evidence="3" id="KW-1185">Reference proteome</keyword>
<reference evidence="2" key="2">
    <citation type="submission" date="2024-10" db="UniProtKB">
        <authorList>
            <consortium name="EnsemblProtists"/>
        </authorList>
    </citation>
    <scope>IDENTIFICATION</scope>
</reference>
<dbReference type="Proteomes" id="UP000013827">
    <property type="component" value="Unassembled WGS sequence"/>
</dbReference>
<dbReference type="HOGENOM" id="CLU_938249_0_0_1"/>
<proteinExistence type="predicted"/>
<evidence type="ECO:0000313" key="3">
    <source>
        <dbReference type="Proteomes" id="UP000013827"/>
    </source>
</evidence>
<feature type="coiled-coil region" evidence="1">
    <location>
        <begin position="54"/>
        <end position="158"/>
    </location>
</feature>
<name>A0A0D3KM10_EMIH1</name>
<reference evidence="3" key="1">
    <citation type="journal article" date="2013" name="Nature">
        <title>Pan genome of the phytoplankton Emiliania underpins its global distribution.</title>
        <authorList>
            <person name="Read B.A."/>
            <person name="Kegel J."/>
            <person name="Klute M.J."/>
            <person name="Kuo A."/>
            <person name="Lefebvre S.C."/>
            <person name="Maumus F."/>
            <person name="Mayer C."/>
            <person name="Miller J."/>
            <person name="Monier A."/>
            <person name="Salamov A."/>
            <person name="Young J."/>
            <person name="Aguilar M."/>
            <person name="Claverie J.M."/>
            <person name="Frickenhaus S."/>
            <person name="Gonzalez K."/>
            <person name="Herman E.K."/>
            <person name="Lin Y.C."/>
            <person name="Napier J."/>
            <person name="Ogata H."/>
            <person name="Sarno A.F."/>
            <person name="Shmutz J."/>
            <person name="Schroeder D."/>
            <person name="de Vargas C."/>
            <person name="Verret F."/>
            <person name="von Dassow P."/>
            <person name="Valentin K."/>
            <person name="Van de Peer Y."/>
            <person name="Wheeler G."/>
            <person name="Dacks J.B."/>
            <person name="Delwiche C.F."/>
            <person name="Dyhrman S.T."/>
            <person name="Glockner G."/>
            <person name="John U."/>
            <person name="Richards T."/>
            <person name="Worden A.Z."/>
            <person name="Zhang X."/>
            <person name="Grigoriev I.V."/>
            <person name="Allen A.E."/>
            <person name="Bidle K."/>
            <person name="Borodovsky M."/>
            <person name="Bowler C."/>
            <person name="Brownlee C."/>
            <person name="Cock J.M."/>
            <person name="Elias M."/>
            <person name="Gladyshev V.N."/>
            <person name="Groth M."/>
            <person name="Guda C."/>
            <person name="Hadaegh A."/>
            <person name="Iglesias-Rodriguez M.D."/>
            <person name="Jenkins J."/>
            <person name="Jones B.M."/>
            <person name="Lawson T."/>
            <person name="Leese F."/>
            <person name="Lindquist E."/>
            <person name="Lobanov A."/>
            <person name="Lomsadze A."/>
            <person name="Malik S.B."/>
            <person name="Marsh M.E."/>
            <person name="Mackinder L."/>
            <person name="Mock T."/>
            <person name="Mueller-Roeber B."/>
            <person name="Pagarete A."/>
            <person name="Parker M."/>
            <person name="Probert I."/>
            <person name="Quesneville H."/>
            <person name="Raines C."/>
            <person name="Rensing S.A."/>
            <person name="Riano-Pachon D.M."/>
            <person name="Richier S."/>
            <person name="Rokitta S."/>
            <person name="Shiraiwa Y."/>
            <person name="Soanes D.M."/>
            <person name="van der Giezen M."/>
            <person name="Wahlund T.M."/>
            <person name="Williams B."/>
            <person name="Wilson W."/>
            <person name="Wolfe G."/>
            <person name="Wurch L.L."/>
        </authorList>
    </citation>
    <scope>NUCLEOTIDE SEQUENCE</scope>
</reference>
<sequence>MGVAASAELEQAQGQVKRLTVEMQKLSTALKGKESALSAVTREALELRQHKDKTADVQLELSRTAEELRAARREAQQLPSVSAQLRGMRDQAEGESRRVAELQAEVEASKAELEAMVGRLKYGELEQRSVAKKLGRAATQEQQQMAAAQEEAALVAAQIVADANAALGGDAASGAHPVFGELLRDDGHKRLYSASPTTLWAGTSTWHKQRAFRAERAELIAKAKQRSSVAGWPGSICVHRLGAAHVLSSKGKLRPDLARVLVRELFTEINKVEPVTLDQGGAGEEEAAIITQAEPCA</sequence>
<organism evidence="2 3">
    <name type="scientific">Emiliania huxleyi (strain CCMP1516)</name>
    <dbReference type="NCBI Taxonomy" id="280463"/>
    <lineage>
        <taxon>Eukaryota</taxon>
        <taxon>Haptista</taxon>
        <taxon>Haptophyta</taxon>
        <taxon>Prymnesiophyceae</taxon>
        <taxon>Isochrysidales</taxon>
        <taxon>Noelaerhabdaceae</taxon>
        <taxon>Emiliania</taxon>
    </lineage>
</organism>
<evidence type="ECO:0000313" key="2">
    <source>
        <dbReference type="EnsemblProtists" id="EOD36795"/>
    </source>
</evidence>
<dbReference type="RefSeq" id="XP_005789224.1">
    <property type="nucleotide sequence ID" value="XM_005789167.1"/>
</dbReference>
<evidence type="ECO:0000256" key="1">
    <source>
        <dbReference type="SAM" id="Coils"/>
    </source>
</evidence>
<accession>A0A0D3KM10</accession>
<dbReference type="PaxDb" id="2903-EOD36795"/>
<dbReference type="AlphaFoldDB" id="A0A0D3KM10"/>
<keyword evidence="1" id="KW-0175">Coiled coil</keyword>
<dbReference type="GeneID" id="17282065"/>
<protein>
    <submittedName>
        <fullName evidence="2">Uncharacterized protein</fullName>
    </submittedName>
</protein>
<dbReference type="KEGG" id="ehx:EMIHUDRAFT_201024"/>